<name>A0A8J6JBQ9_9FIRM</name>
<evidence type="ECO:0000256" key="1">
    <source>
        <dbReference type="SAM" id="Phobius"/>
    </source>
</evidence>
<sequence>MQETNSRQTLCSQLKTVDASLLFLLFIILSVVLSYAAVGIQRRQLADTLAGNTQAAAALPPVFPIRCCASALVIGALGFFLCLALNAWQQASQGDDPVARKSAAANLCASVLVLAAALLRLDDLLFLQRCQPALEESGDLPV</sequence>
<dbReference type="Proteomes" id="UP000661435">
    <property type="component" value="Unassembled WGS sequence"/>
</dbReference>
<accession>A0A8J6JBQ9</accession>
<evidence type="ECO:0000313" key="3">
    <source>
        <dbReference type="Proteomes" id="UP000661435"/>
    </source>
</evidence>
<gene>
    <name evidence="2" type="ORF">H8S57_03775</name>
</gene>
<comment type="caution">
    <text evidence="2">The sequence shown here is derived from an EMBL/GenBank/DDBJ whole genome shotgun (WGS) entry which is preliminary data.</text>
</comment>
<keyword evidence="1" id="KW-0472">Membrane</keyword>
<dbReference type="EMBL" id="JACOPP010000003">
    <property type="protein sequence ID" value="MBC5732848.1"/>
    <property type="molecule type" value="Genomic_DNA"/>
</dbReference>
<dbReference type="RefSeq" id="WP_186906746.1">
    <property type="nucleotide sequence ID" value="NZ_JACOPP010000003.1"/>
</dbReference>
<evidence type="ECO:0000313" key="2">
    <source>
        <dbReference type="EMBL" id="MBC5732848.1"/>
    </source>
</evidence>
<feature type="transmembrane region" description="Helical" evidence="1">
    <location>
        <begin position="20"/>
        <end position="38"/>
    </location>
</feature>
<keyword evidence="3" id="KW-1185">Reference proteome</keyword>
<proteinExistence type="predicted"/>
<reference evidence="2" key="1">
    <citation type="submission" date="2020-08" db="EMBL/GenBank/DDBJ databases">
        <title>Genome public.</title>
        <authorList>
            <person name="Liu C."/>
            <person name="Sun Q."/>
        </authorList>
    </citation>
    <scope>NUCLEOTIDE SEQUENCE</scope>
    <source>
        <strain evidence="2">NSJ-51</strain>
    </source>
</reference>
<feature type="transmembrane region" description="Helical" evidence="1">
    <location>
        <begin position="67"/>
        <end position="88"/>
    </location>
</feature>
<protein>
    <submittedName>
        <fullName evidence="2">Uncharacterized protein</fullName>
    </submittedName>
</protein>
<keyword evidence="1" id="KW-0812">Transmembrane</keyword>
<organism evidence="2 3">
    <name type="scientific">Lawsonibacter hominis</name>
    <dbReference type="NCBI Taxonomy" id="2763053"/>
    <lineage>
        <taxon>Bacteria</taxon>
        <taxon>Bacillati</taxon>
        <taxon>Bacillota</taxon>
        <taxon>Clostridia</taxon>
        <taxon>Eubacteriales</taxon>
        <taxon>Oscillospiraceae</taxon>
        <taxon>Lawsonibacter</taxon>
    </lineage>
</organism>
<keyword evidence="1" id="KW-1133">Transmembrane helix</keyword>
<dbReference type="AlphaFoldDB" id="A0A8J6JBQ9"/>